<dbReference type="RefSeq" id="XP_013256800.1">
    <property type="nucleotide sequence ID" value="XM_013401346.1"/>
</dbReference>
<dbReference type="GO" id="GO:0007131">
    <property type="term" value="P:reciprocal meiotic recombination"/>
    <property type="evidence" value="ECO:0007669"/>
    <property type="project" value="InterPro"/>
</dbReference>
<feature type="region of interest" description="Disordered" evidence="3">
    <location>
        <begin position="256"/>
        <end position="283"/>
    </location>
</feature>
<evidence type="ECO:0000313" key="5">
    <source>
        <dbReference type="EMBL" id="KEF54210.1"/>
    </source>
</evidence>
<dbReference type="GO" id="GO:0000795">
    <property type="term" value="C:synaptonemal complex"/>
    <property type="evidence" value="ECO:0007669"/>
    <property type="project" value="InterPro"/>
</dbReference>
<organism evidence="5 6">
    <name type="scientific">Exophiala aquamarina CBS 119918</name>
    <dbReference type="NCBI Taxonomy" id="1182545"/>
    <lineage>
        <taxon>Eukaryota</taxon>
        <taxon>Fungi</taxon>
        <taxon>Dikarya</taxon>
        <taxon>Ascomycota</taxon>
        <taxon>Pezizomycotina</taxon>
        <taxon>Eurotiomycetes</taxon>
        <taxon>Chaetothyriomycetidae</taxon>
        <taxon>Chaetothyriales</taxon>
        <taxon>Herpotrichiellaceae</taxon>
        <taxon>Exophiala</taxon>
    </lineage>
</organism>
<comment type="caution">
    <text evidence="5">The sequence shown here is derived from an EMBL/GenBank/DDBJ whole genome shotgun (WGS) entry which is preliminary data.</text>
</comment>
<dbReference type="InterPro" id="IPR001841">
    <property type="entry name" value="Znf_RING"/>
</dbReference>
<dbReference type="GO" id="GO:0008270">
    <property type="term" value="F:zinc ion binding"/>
    <property type="evidence" value="ECO:0007669"/>
    <property type="project" value="UniProtKB-KW"/>
</dbReference>
<dbReference type="AlphaFoldDB" id="A0A072PF71"/>
<dbReference type="GeneID" id="25284913"/>
<dbReference type="InterPro" id="IPR042448">
    <property type="entry name" value="CCNB1IP1"/>
</dbReference>
<dbReference type="STRING" id="1182545.A0A072PF71"/>
<evidence type="ECO:0000256" key="2">
    <source>
        <dbReference type="SAM" id="Coils"/>
    </source>
</evidence>
<reference evidence="5 6" key="1">
    <citation type="submission" date="2013-03" db="EMBL/GenBank/DDBJ databases">
        <title>The Genome Sequence of Exophiala aquamarina CBS 119918.</title>
        <authorList>
            <consortium name="The Broad Institute Genomics Platform"/>
            <person name="Cuomo C."/>
            <person name="de Hoog S."/>
            <person name="Gorbushina A."/>
            <person name="Walker B."/>
            <person name="Young S.K."/>
            <person name="Zeng Q."/>
            <person name="Gargeya S."/>
            <person name="Fitzgerald M."/>
            <person name="Haas B."/>
            <person name="Abouelleil A."/>
            <person name="Allen A.W."/>
            <person name="Alvarado L."/>
            <person name="Arachchi H.M."/>
            <person name="Berlin A.M."/>
            <person name="Chapman S.B."/>
            <person name="Gainer-Dewar J."/>
            <person name="Goldberg J."/>
            <person name="Griggs A."/>
            <person name="Gujja S."/>
            <person name="Hansen M."/>
            <person name="Howarth C."/>
            <person name="Imamovic A."/>
            <person name="Ireland A."/>
            <person name="Larimer J."/>
            <person name="McCowan C."/>
            <person name="Murphy C."/>
            <person name="Pearson M."/>
            <person name="Poon T.W."/>
            <person name="Priest M."/>
            <person name="Roberts A."/>
            <person name="Saif S."/>
            <person name="Shea T."/>
            <person name="Sisk P."/>
            <person name="Sykes S."/>
            <person name="Wortman J."/>
            <person name="Nusbaum C."/>
            <person name="Birren B."/>
        </authorList>
    </citation>
    <scope>NUCLEOTIDE SEQUENCE [LARGE SCALE GENOMIC DNA]</scope>
    <source>
        <strain evidence="5 6">CBS 119918</strain>
    </source>
</reference>
<keyword evidence="1" id="KW-0479">Metal-binding</keyword>
<feature type="coiled-coil region" evidence="2">
    <location>
        <begin position="140"/>
        <end position="195"/>
    </location>
</feature>
<accession>A0A072PF71</accession>
<dbReference type="PANTHER" id="PTHR14305:SF0">
    <property type="entry name" value="E3 UBIQUITIN-PROTEIN LIGASE CCNB1IP1"/>
    <property type="match status" value="1"/>
</dbReference>
<evidence type="ECO:0000259" key="4">
    <source>
        <dbReference type="PROSITE" id="PS50089"/>
    </source>
</evidence>
<dbReference type="PANTHER" id="PTHR14305">
    <property type="entry name" value="E3 UBIQUITIN-PROTEIN LIGASE CCNB1IP1"/>
    <property type="match status" value="1"/>
</dbReference>
<dbReference type="VEuPathDB" id="FungiDB:A1O9_10006"/>
<dbReference type="HOGENOM" id="CLU_049340_0_2_1"/>
<gene>
    <name evidence="5" type="ORF">A1O9_10006</name>
</gene>
<dbReference type="SUPFAM" id="SSF57850">
    <property type="entry name" value="RING/U-box"/>
    <property type="match status" value="1"/>
</dbReference>
<feature type="region of interest" description="Disordered" evidence="3">
    <location>
        <begin position="314"/>
        <end position="337"/>
    </location>
</feature>
<evidence type="ECO:0000256" key="3">
    <source>
        <dbReference type="SAM" id="MobiDB-lite"/>
    </source>
</evidence>
<dbReference type="PROSITE" id="PS50089">
    <property type="entry name" value="ZF_RING_2"/>
    <property type="match status" value="1"/>
</dbReference>
<keyword evidence="6" id="KW-1185">Reference proteome</keyword>
<name>A0A072PF71_9EURO</name>
<keyword evidence="1" id="KW-0863">Zinc-finger</keyword>
<evidence type="ECO:0000313" key="6">
    <source>
        <dbReference type="Proteomes" id="UP000027920"/>
    </source>
</evidence>
<keyword evidence="1" id="KW-0862">Zinc</keyword>
<dbReference type="InterPro" id="IPR013083">
    <property type="entry name" value="Znf_RING/FYVE/PHD"/>
</dbReference>
<dbReference type="Proteomes" id="UP000027920">
    <property type="component" value="Unassembled WGS sequence"/>
</dbReference>
<sequence length="337" mass="37377">MEQPFRCNNQTGGYCRGILTEEAVVTTCSHIFCIACSKKVGLSDARLDHRICPVCSTRLPNTDDAVQTTLNPTEEYKTSVLSGLGPTSIIECAGRALAFWTYQTTQEISYQQHVTKNLTERYSHLSTAMDKVIHGANSEIQSLQTKVEGLTVDYTALEQKHAEVVDLYREKSRKHAQAQKLYDTLKQKYQAEQMQTAASANVAQAIESIDAERRPETLRAAPSAARHHPGYADTTIPHLECRPSRRSSILGTLEQLHPHQRSGSSAIGSTGTGDQQVMPPPERPRISRIRECLRSEPFGTVLILHSKPPDIRNSNAPCCFARNSTSKRKSIPNSNGY</sequence>
<feature type="domain" description="RING-type" evidence="4">
    <location>
        <begin position="15"/>
        <end position="56"/>
    </location>
</feature>
<evidence type="ECO:0000256" key="1">
    <source>
        <dbReference type="PROSITE-ProRule" id="PRU00175"/>
    </source>
</evidence>
<dbReference type="GO" id="GO:0061630">
    <property type="term" value="F:ubiquitin protein ligase activity"/>
    <property type="evidence" value="ECO:0007669"/>
    <property type="project" value="InterPro"/>
</dbReference>
<protein>
    <recommendedName>
        <fullName evidence="4">RING-type domain-containing protein</fullName>
    </recommendedName>
</protein>
<keyword evidence="2" id="KW-0175">Coiled coil</keyword>
<dbReference type="OrthoDB" id="441210at2759"/>
<dbReference type="EMBL" id="AMGV01000011">
    <property type="protein sequence ID" value="KEF54210.1"/>
    <property type="molecule type" value="Genomic_DNA"/>
</dbReference>
<proteinExistence type="predicted"/>
<dbReference type="Gene3D" id="3.30.40.10">
    <property type="entry name" value="Zinc/RING finger domain, C3HC4 (zinc finger)"/>
    <property type="match status" value="1"/>
</dbReference>
<feature type="compositionally biased region" description="Low complexity" evidence="3">
    <location>
        <begin position="262"/>
        <end position="273"/>
    </location>
</feature>